<sequence length="434" mass="49440">MSMLAEKDRDVEMALDQKFLSLSAGRTAPPGGFLYSQAYNAKAGNDLRKAFKMVTGVSAGYNEEQAFKIAMSGWVGDPLSDVAILKIRREGRDVHAVMQSFLNDGIKGVSNAPEELEQIWQQVSTPPQWVDWKRIENGAKIYRRFGVEGHRYQGISSLDMYRVLSIARTLMSTGQYADDTAYKRFLLTCNFWTQISEPNGMKIFNEGWKVTLRVRLLHTLIRRAVFGSPRWEREQFGMPINQSGMLTAPLISSVMMCKSLQILGYKVTDEEVEDVIHLWQYVAYIMGYQQENVFPSDIKGAVQAMHDSLLLNPPSEDPDCIRLGRSFLDSFKPSKDAALMQRARQWVDYKIGIAHSAFFVSPDTRRAMGTPNPWLWAALYAATQFPKNRIQDLRRLSSPSYAAGLDEKVRAERKHWLQTQLTDADMNYTPKSKY</sequence>
<organism evidence="2 3">
    <name type="scientific">Pseudomonas fluorescens</name>
    <dbReference type="NCBI Taxonomy" id="294"/>
    <lineage>
        <taxon>Bacteria</taxon>
        <taxon>Pseudomonadati</taxon>
        <taxon>Pseudomonadota</taxon>
        <taxon>Gammaproteobacteria</taxon>
        <taxon>Pseudomonadales</taxon>
        <taxon>Pseudomonadaceae</taxon>
        <taxon>Pseudomonas</taxon>
    </lineage>
</organism>
<reference evidence="2 3" key="2">
    <citation type="journal article" date="2018" name="Nature">
        <title>Mutant phenotypes for thousands of bacterial genes of unknown function.</title>
        <authorList>
            <person name="Price M.N."/>
            <person name="Wetmore K.M."/>
            <person name="Waters R.J."/>
            <person name="Callaghan M."/>
            <person name="Ray J."/>
            <person name="Liu H."/>
            <person name="Kuehl J.V."/>
            <person name="Melnyk R.A."/>
            <person name="Lamson J.S."/>
            <person name="Suh Y."/>
            <person name="Carlson H.K."/>
            <person name="Esquivel Z."/>
            <person name="Sadeeshkumar H."/>
            <person name="Chakraborty R."/>
            <person name="Zane G.M."/>
            <person name="Rubin B.E."/>
            <person name="Wall J.D."/>
            <person name="Visel A."/>
            <person name="Bristow J."/>
            <person name="Blow M.J."/>
            <person name="Arkin A.P."/>
            <person name="Deutschbauer A.M."/>
        </authorList>
    </citation>
    <scope>NUCLEOTIDE SEQUENCE [LARGE SCALE GENOMIC DNA]</scope>
    <source>
        <strain evidence="2 3">FW300-N2E2</strain>
    </source>
</reference>
<dbReference type="GO" id="GO:0016491">
    <property type="term" value="F:oxidoreductase activity"/>
    <property type="evidence" value="ECO:0007669"/>
    <property type="project" value="InterPro"/>
</dbReference>
<dbReference type="InterPro" id="IPR018713">
    <property type="entry name" value="MPAB/Lcp_cat_dom"/>
</dbReference>
<dbReference type="Proteomes" id="UP000076083">
    <property type="component" value="Chromosome"/>
</dbReference>
<dbReference type="PANTHER" id="PTHR37539:SF1">
    <property type="entry name" value="ER-BOUND OXYGENASE MPAB_MPAB'_RUBBER OXYGENASE CATALYTIC DOMAIN-CONTAINING PROTEIN"/>
    <property type="match status" value="1"/>
</dbReference>
<accession>A0A159ZU50</accession>
<evidence type="ECO:0000259" key="1">
    <source>
        <dbReference type="Pfam" id="PF09995"/>
    </source>
</evidence>
<reference evidence="3" key="1">
    <citation type="submission" date="2016-04" db="EMBL/GenBank/DDBJ databases">
        <authorList>
            <person name="Ray J."/>
            <person name="Price M."/>
            <person name="Deutschbauer A."/>
        </authorList>
    </citation>
    <scope>NUCLEOTIDE SEQUENCE [LARGE SCALE GENOMIC DNA]</scope>
    <source>
        <strain evidence="3">FW300-N2E2</strain>
    </source>
</reference>
<evidence type="ECO:0000313" key="3">
    <source>
        <dbReference type="Proteomes" id="UP000076083"/>
    </source>
</evidence>
<proteinExistence type="predicted"/>
<name>A0A159ZU50_PSEFL</name>
<dbReference type="AlphaFoldDB" id="A0A159ZU50"/>
<dbReference type="InterPro" id="IPR037473">
    <property type="entry name" value="Lcp-like"/>
</dbReference>
<dbReference type="PANTHER" id="PTHR37539">
    <property type="entry name" value="SECRETED PROTEIN-RELATED"/>
    <property type="match status" value="1"/>
</dbReference>
<protein>
    <recommendedName>
        <fullName evidence="1">ER-bound oxygenase mpaB/mpaB'/Rubber oxygenase catalytic domain-containing protein</fullName>
    </recommendedName>
</protein>
<dbReference type="EMBL" id="CP015225">
    <property type="protein sequence ID" value="AMZ71206.1"/>
    <property type="molecule type" value="Genomic_DNA"/>
</dbReference>
<feature type="domain" description="ER-bound oxygenase mpaB/mpaB'/Rubber oxygenase catalytic" evidence="1">
    <location>
        <begin position="173"/>
        <end position="377"/>
    </location>
</feature>
<gene>
    <name evidence="2" type="ORF">TK06_08850</name>
</gene>
<dbReference type="RefSeq" id="WP_063321768.1">
    <property type="nucleotide sequence ID" value="NZ_CP015225.1"/>
</dbReference>
<evidence type="ECO:0000313" key="2">
    <source>
        <dbReference type="EMBL" id="AMZ71206.1"/>
    </source>
</evidence>
<dbReference type="Pfam" id="PF09995">
    <property type="entry name" value="MPAB_Lcp_cat"/>
    <property type="match status" value="1"/>
</dbReference>